<evidence type="ECO:0000313" key="1">
    <source>
        <dbReference type="EMBL" id="GGB15793.1"/>
    </source>
</evidence>
<evidence type="ECO:0000313" key="2">
    <source>
        <dbReference type="Proteomes" id="UP000607559"/>
    </source>
</evidence>
<gene>
    <name evidence="1" type="ORF">GCM10011511_44540</name>
</gene>
<reference evidence="1" key="2">
    <citation type="submission" date="2020-09" db="EMBL/GenBank/DDBJ databases">
        <authorList>
            <person name="Sun Q."/>
            <person name="Zhou Y."/>
        </authorList>
    </citation>
    <scope>NUCLEOTIDE SEQUENCE</scope>
    <source>
        <strain evidence="1">CGMCC 1.15448</strain>
    </source>
</reference>
<comment type="caution">
    <text evidence="1">The sequence shown here is derived from an EMBL/GenBank/DDBJ whole genome shotgun (WGS) entry which is preliminary data.</text>
</comment>
<reference evidence="1" key="1">
    <citation type="journal article" date="2014" name="Int. J. Syst. Evol. Microbiol.">
        <title>Complete genome sequence of Corynebacterium casei LMG S-19264T (=DSM 44701T), isolated from a smear-ripened cheese.</title>
        <authorList>
            <consortium name="US DOE Joint Genome Institute (JGI-PGF)"/>
            <person name="Walter F."/>
            <person name="Albersmeier A."/>
            <person name="Kalinowski J."/>
            <person name="Ruckert C."/>
        </authorList>
    </citation>
    <scope>NUCLEOTIDE SEQUENCE</scope>
    <source>
        <strain evidence="1">CGMCC 1.15448</strain>
    </source>
</reference>
<dbReference type="RefSeq" id="WP_188935978.1">
    <property type="nucleotide sequence ID" value="NZ_BMJC01000005.1"/>
</dbReference>
<protein>
    <submittedName>
        <fullName evidence="1">Uncharacterized protein</fullName>
    </submittedName>
</protein>
<name>A0A8J2UGU6_9BACT</name>
<organism evidence="1 2">
    <name type="scientific">Puia dinghuensis</name>
    <dbReference type="NCBI Taxonomy" id="1792502"/>
    <lineage>
        <taxon>Bacteria</taxon>
        <taxon>Pseudomonadati</taxon>
        <taxon>Bacteroidota</taxon>
        <taxon>Chitinophagia</taxon>
        <taxon>Chitinophagales</taxon>
        <taxon>Chitinophagaceae</taxon>
        <taxon>Puia</taxon>
    </lineage>
</organism>
<accession>A0A8J2UGU6</accession>
<dbReference type="AlphaFoldDB" id="A0A8J2UGU6"/>
<sequence length="66" mass="7433">MALIINPRNKQQEKVVKAFLSSLNIGFYSEAEEDAALVNAMQKGRKTALLTKTEKTAFLKRLKHAK</sequence>
<dbReference type="Proteomes" id="UP000607559">
    <property type="component" value="Unassembled WGS sequence"/>
</dbReference>
<dbReference type="EMBL" id="BMJC01000005">
    <property type="protein sequence ID" value="GGB15793.1"/>
    <property type="molecule type" value="Genomic_DNA"/>
</dbReference>
<proteinExistence type="predicted"/>
<keyword evidence="2" id="KW-1185">Reference proteome</keyword>